<feature type="compositionally biased region" description="Low complexity" evidence="7">
    <location>
        <begin position="327"/>
        <end position="375"/>
    </location>
</feature>
<feature type="signal peptide" evidence="8">
    <location>
        <begin position="1"/>
        <end position="27"/>
    </location>
</feature>
<sequence length="566" mass="61279">MKLRSSFPSLISLLAVMLLLKDSTVYATEGKGKENHNGNSRYLVGYKVMQREGLYHPGNNHPFLPAATAFPSPTYVDSTTDSVPTYPGPTTYQPTPTYSTPTYPVDDATYPPAFYNPPQPTSPPVYQSSAPPYTPPIVPTSYPAHKQEPTPKPTPLPTQSPTTNKPTYESTKFPTLPPTMLPTRPAPSAHPSAVPSLSPTIQPSFDPSSSPSLEPSVKPSTEPSQKPSTEPSVEPSQAPSTEPSTEPSIEPSLEQSVSPSTFPTLVVPTVSAAPSFSPSSLPTESSEPTLSQSPTVEPTANQEPSEIPTENPEPTISEQPSDKPSESFEPSSSPTISSQPTVSLQPSIAPSISQQPSFSPTRTFQPSSSPSLSLKPSVTPTVLIDLNFMVSYRISVVEFTDQDIEELVSLTDRYLMGSYGVLYNLDDDVDFLAVKTVFVTLDFDPPQGGQEVIDVGVVYSSRFEFGASDIIPTEMDLFGHTTFFLKLPFYNRGLETLAPNPFSTTWNITVSEAPQGVKQSPDEERDNQLEGSQEEDDEDGSQSRVDLFEHSQIPSDVPSLTPSEQL</sequence>
<feature type="compositionally biased region" description="Polar residues" evidence="7">
    <location>
        <begin position="200"/>
        <end position="263"/>
    </location>
</feature>
<comment type="similarity">
    <text evidence="1">Belongs to the plasmodium circumsporozoite protein family.</text>
</comment>
<dbReference type="OrthoDB" id="6162803at2759"/>
<feature type="compositionally biased region" description="Pro residues" evidence="7">
    <location>
        <begin position="114"/>
        <end position="123"/>
    </location>
</feature>
<feature type="region of interest" description="Disordered" evidence="7">
    <location>
        <begin position="77"/>
        <end position="375"/>
    </location>
</feature>
<evidence type="ECO:0000256" key="1">
    <source>
        <dbReference type="ARBA" id="ARBA00006241"/>
    </source>
</evidence>
<proteinExistence type="inferred from homology"/>
<dbReference type="PANTHER" id="PTHR44826">
    <property type="entry name" value="SPORE COAT PROTEIN SP85"/>
    <property type="match status" value="1"/>
</dbReference>
<reference evidence="9" key="2">
    <citation type="submission" date="2021-04" db="EMBL/GenBank/DDBJ databases">
        <authorList>
            <person name="Podell S."/>
        </authorList>
    </citation>
    <scope>NUCLEOTIDE SEQUENCE</scope>
    <source>
        <strain evidence="9">Hildebrandi</strain>
    </source>
</reference>
<evidence type="ECO:0000313" key="9">
    <source>
        <dbReference type="EMBL" id="KAG7365467.1"/>
    </source>
</evidence>
<accession>A0A9K3LNJ0</accession>
<name>A0A9K3LNJ0_9STRA</name>
<reference evidence="9" key="1">
    <citation type="journal article" date="2021" name="Sci. Rep.">
        <title>Diploid genomic architecture of Nitzschia inconspicua, an elite biomass production diatom.</title>
        <authorList>
            <person name="Oliver A."/>
            <person name="Podell S."/>
            <person name="Pinowska A."/>
            <person name="Traller J.C."/>
            <person name="Smith S.R."/>
            <person name="McClure R."/>
            <person name="Beliaev A."/>
            <person name="Bohutskyi P."/>
            <person name="Hill E.A."/>
            <person name="Rabines A."/>
            <person name="Zheng H."/>
            <person name="Allen L.Z."/>
            <person name="Kuo A."/>
            <person name="Grigoriev I.V."/>
            <person name="Allen A.E."/>
            <person name="Hazlebeck D."/>
            <person name="Allen E.E."/>
        </authorList>
    </citation>
    <scope>NUCLEOTIDE SEQUENCE</scope>
    <source>
        <strain evidence="9">Hildebrandi</strain>
    </source>
</reference>
<dbReference type="AlphaFoldDB" id="A0A9K3LNJ0"/>
<dbReference type="EMBL" id="JAGRRH010000009">
    <property type="protein sequence ID" value="KAG7365467.1"/>
    <property type="molecule type" value="Genomic_DNA"/>
</dbReference>
<feature type="compositionally biased region" description="Polar residues" evidence="7">
    <location>
        <begin position="552"/>
        <end position="566"/>
    </location>
</feature>
<feature type="compositionally biased region" description="Polar residues" evidence="7">
    <location>
        <begin position="292"/>
        <end position="304"/>
    </location>
</feature>
<dbReference type="Proteomes" id="UP000693970">
    <property type="component" value="Unassembled WGS sequence"/>
</dbReference>
<feature type="region of interest" description="Disordered" evidence="7">
    <location>
        <begin position="512"/>
        <end position="566"/>
    </location>
</feature>
<keyword evidence="3" id="KW-0748">Sporozoite</keyword>
<gene>
    <name evidence="9" type="ORF">IV203_038671</name>
</gene>
<comment type="function">
    <text evidence="5">In the vertebrate host, binds to highly sulfated heparan sulfate proteoglycans (HSPGs) on the surface of host hepatocytes and is required for sporozoite invasion of the host hepatocytes.</text>
</comment>
<evidence type="ECO:0000256" key="2">
    <source>
        <dbReference type="ARBA" id="ARBA00021911"/>
    </source>
</evidence>
<evidence type="ECO:0000256" key="7">
    <source>
        <dbReference type="SAM" id="MobiDB-lite"/>
    </source>
</evidence>
<feature type="compositionally biased region" description="Low complexity" evidence="7">
    <location>
        <begin position="266"/>
        <end position="291"/>
    </location>
</feature>
<feature type="compositionally biased region" description="Polar residues" evidence="7">
    <location>
        <begin position="159"/>
        <end position="173"/>
    </location>
</feature>
<evidence type="ECO:0000256" key="6">
    <source>
        <dbReference type="ARBA" id="ARBA00045806"/>
    </source>
</evidence>
<dbReference type="InterPro" id="IPR051860">
    <property type="entry name" value="Plasmodium_CSP_Invasion"/>
</dbReference>
<comment type="function">
    <text evidence="6">Essential sporozoite protein. In the mosquito vector, required for sporozoite development in the oocyst, migration through the vector hemolymph and entry into the vector salivary glands. In the vertebrate host, required for sporozoite migration through the host dermis and infection of host hepatocytes. Binds to highly sulfated heparan sulfate proteoglycans (HSPGs) on the surface of host hepatocytes.</text>
</comment>
<keyword evidence="10" id="KW-1185">Reference proteome</keyword>
<comment type="caution">
    <text evidence="9">The sequence shown here is derived from an EMBL/GenBank/DDBJ whole genome shotgun (WGS) entry which is preliminary data.</text>
</comment>
<evidence type="ECO:0000256" key="3">
    <source>
        <dbReference type="ARBA" id="ARBA00022522"/>
    </source>
</evidence>
<evidence type="ECO:0000256" key="5">
    <source>
        <dbReference type="ARBA" id="ARBA00033726"/>
    </source>
</evidence>
<feature type="compositionally biased region" description="Low complexity" evidence="7">
    <location>
        <begin position="181"/>
        <end position="199"/>
    </location>
</feature>
<evidence type="ECO:0000256" key="4">
    <source>
        <dbReference type="ARBA" id="ARBA00022737"/>
    </source>
</evidence>
<evidence type="ECO:0000313" key="10">
    <source>
        <dbReference type="Proteomes" id="UP000693970"/>
    </source>
</evidence>
<feature type="compositionally biased region" description="Low complexity" evidence="7">
    <location>
        <begin position="84"/>
        <end position="104"/>
    </location>
</feature>
<dbReference type="PANTHER" id="PTHR44826:SF3">
    <property type="entry name" value="SPORE COAT PROTEIN SP85"/>
    <property type="match status" value="1"/>
</dbReference>
<evidence type="ECO:0000256" key="8">
    <source>
        <dbReference type="SAM" id="SignalP"/>
    </source>
</evidence>
<keyword evidence="4" id="KW-0677">Repeat</keyword>
<keyword evidence="8" id="KW-0732">Signal</keyword>
<protein>
    <recommendedName>
        <fullName evidence="2">Circumsporozoite protein</fullName>
    </recommendedName>
</protein>
<organism evidence="9 10">
    <name type="scientific">Nitzschia inconspicua</name>
    <dbReference type="NCBI Taxonomy" id="303405"/>
    <lineage>
        <taxon>Eukaryota</taxon>
        <taxon>Sar</taxon>
        <taxon>Stramenopiles</taxon>
        <taxon>Ochrophyta</taxon>
        <taxon>Bacillariophyta</taxon>
        <taxon>Bacillariophyceae</taxon>
        <taxon>Bacillariophycidae</taxon>
        <taxon>Bacillariales</taxon>
        <taxon>Bacillariaceae</taxon>
        <taxon>Nitzschia</taxon>
    </lineage>
</organism>
<feature type="chain" id="PRO_5039942039" description="Circumsporozoite protein" evidence="8">
    <location>
        <begin position="28"/>
        <end position="566"/>
    </location>
</feature>